<dbReference type="GO" id="GO:0005829">
    <property type="term" value="C:cytosol"/>
    <property type="evidence" value="ECO:0007669"/>
    <property type="project" value="TreeGrafter"/>
</dbReference>
<dbReference type="PANTHER" id="PTHR47959">
    <property type="entry name" value="ATP-DEPENDENT RNA HELICASE RHLE-RELATED"/>
    <property type="match status" value="1"/>
</dbReference>
<feature type="short sequence motif" description="Q motif" evidence="6">
    <location>
        <begin position="144"/>
        <end position="172"/>
    </location>
</feature>
<comment type="caution">
    <text evidence="11">The sequence shown here is derived from an EMBL/GenBank/DDBJ whole genome shotgun (WGS) entry which is preliminary data.</text>
</comment>
<feature type="compositionally biased region" description="Polar residues" evidence="7">
    <location>
        <begin position="41"/>
        <end position="50"/>
    </location>
</feature>
<reference evidence="11 12" key="1">
    <citation type="journal article" date="2016" name="Nat. Commun.">
        <title>Thousands of microbial genomes shed light on interconnected biogeochemical processes in an aquifer system.</title>
        <authorList>
            <person name="Anantharaman K."/>
            <person name="Brown C.T."/>
            <person name="Hug L.A."/>
            <person name="Sharon I."/>
            <person name="Castelle C.J."/>
            <person name="Probst A.J."/>
            <person name="Thomas B.C."/>
            <person name="Singh A."/>
            <person name="Wilkins M.J."/>
            <person name="Karaoz U."/>
            <person name="Brodie E.L."/>
            <person name="Williams K.H."/>
            <person name="Hubbard S.S."/>
            <person name="Banfield J.F."/>
        </authorList>
    </citation>
    <scope>NUCLEOTIDE SEQUENCE [LARGE SCALE GENOMIC DNA]</scope>
</reference>
<name>A0A1F6WMK0_9BACT</name>
<evidence type="ECO:0000259" key="10">
    <source>
        <dbReference type="PROSITE" id="PS51195"/>
    </source>
</evidence>
<dbReference type="InterPro" id="IPR014014">
    <property type="entry name" value="RNA_helicase_DEAD_Q_motif"/>
</dbReference>
<evidence type="ECO:0000259" key="9">
    <source>
        <dbReference type="PROSITE" id="PS51194"/>
    </source>
</evidence>
<dbReference type="SMART" id="SM00490">
    <property type="entry name" value="HELICc"/>
    <property type="match status" value="1"/>
</dbReference>
<dbReference type="GO" id="GO:0016787">
    <property type="term" value="F:hydrolase activity"/>
    <property type="evidence" value="ECO:0007669"/>
    <property type="project" value="UniProtKB-KW"/>
</dbReference>
<dbReference type="SUPFAM" id="SSF52540">
    <property type="entry name" value="P-loop containing nucleoside triphosphate hydrolases"/>
    <property type="match status" value="2"/>
</dbReference>
<feature type="region of interest" description="Disordered" evidence="7">
    <location>
        <begin position="1"/>
        <end position="115"/>
    </location>
</feature>
<feature type="domain" description="DEAD-box RNA helicase Q" evidence="10">
    <location>
        <begin position="144"/>
        <end position="172"/>
    </location>
</feature>
<evidence type="ECO:0008006" key="13">
    <source>
        <dbReference type="Google" id="ProtNLM"/>
    </source>
</evidence>
<dbReference type="PANTHER" id="PTHR47959:SF13">
    <property type="entry name" value="ATP-DEPENDENT RNA HELICASE RHLE"/>
    <property type="match status" value="1"/>
</dbReference>
<evidence type="ECO:0000256" key="4">
    <source>
        <dbReference type="ARBA" id="ARBA00022840"/>
    </source>
</evidence>
<sequence>MYNNKKGGKPTASRAGSGFSRAPASGRSSSSNTSSRFKSGAVSQNSSSHGSRPRTASSAGYSSGARASSNYGSRPQSGGYSSRGSFGGRSSSNFGRGNSGGYGSRSSIGGRGKSKMRGEYIDTAKFIYKPTADDLKVKTHEIKHSFADFNFSPMTNANLARRGYTIPSPIQDKSIPIAMTGKDIIGLAKTGSGKTAAFLLPLIQKVEKDYNTQVLILAPTRELATQINTELRDFTQGMRIFSTVCVGGLPIYRQIQDLKRKNHFIIATPGRLKDLADRGVVKYNFVGAVVLDEVDHMLDMGFVDDITAILEQLPKTRQSFFFSATMPPKIKALMDRFLQNPETIEIESTGSSAKSVEQDIIRITDRAQKIPKLLEILEDADTERTLIFVETKAGVEKLSDELEFHGYKVGYIHGDKPQRSRQRTLDDFKSGKTQVMIATDVAARGIDIKDISHVINYTVPQTHNDY</sequence>
<keyword evidence="1" id="KW-0547">Nucleotide-binding</keyword>
<comment type="similarity">
    <text evidence="5">Belongs to the DEAD box helicase family.</text>
</comment>
<accession>A0A1F6WMK0</accession>
<feature type="compositionally biased region" description="Low complexity" evidence="7">
    <location>
        <begin position="12"/>
        <end position="40"/>
    </location>
</feature>
<dbReference type="InterPro" id="IPR044742">
    <property type="entry name" value="DEAD/DEAH_RhlB"/>
</dbReference>
<dbReference type="Pfam" id="PF00270">
    <property type="entry name" value="DEAD"/>
    <property type="match status" value="1"/>
</dbReference>
<feature type="domain" description="Helicase ATP-binding" evidence="8">
    <location>
        <begin position="175"/>
        <end position="344"/>
    </location>
</feature>
<dbReference type="InterPro" id="IPR014001">
    <property type="entry name" value="Helicase_ATP-bd"/>
</dbReference>
<dbReference type="PROSITE" id="PS51194">
    <property type="entry name" value="HELICASE_CTER"/>
    <property type="match status" value="1"/>
</dbReference>
<dbReference type="CDD" id="cd00268">
    <property type="entry name" value="DEADc"/>
    <property type="match status" value="1"/>
</dbReference>
<feature type="compositionally biased region" description="Low complexity" evidence="7">
    <location>
        <begin position="56"/>
        <end position="96"/>
    </location>
</feature>
<dbReference type="EMBL" id="MFUO01000037">
    <property type="protein sequence ID" value="OGI83121.1"/>
    <property type="molecule type" value="Genomic_DNA"/>
</dbReference>
<evidence type="ECO:0000256" key="7">
    <source>
        <dbReference type="SAM" id="MobiDB-lite"/>
    </source>
</evidence>
<evidence type="ECO:0000256" key="1">
    <source>
        <dbReference type="ARBA" id="ARBA00022741"/>
    </source>
</evidence>
<dbReference type="CDD" id="cd18787">
    <property type="entry name" value="SF2_C_DEAD"/>
    <property type="match status" value="1"/>
</dbReference>
<dbReference type="Gene3D" id="3.40.50.300">
    <property type="entry name" value="P-loop containing nucleotide triphosphate hydrolases"/>
    <property type="match status" value="2"/>
</dbReference>
<organism evidence="11 12">
    <name type="scientific">Candidatus Nomurabacteria bacterium RIFCSPLOWO2_01_FULL_33_17</name>
    <dbReference type="NCBI Taxonomy" id="1801764"/>
    <lineage>
        <taxon>Bacteria</taxon>
        <taxon>Candidatus Nomuraibacteriota</taxon>
    </lineage>
</organism>
<feature type="non-terminal residue" evidence="11">
    <location>
        <position position="466"/>
    </location>
</feature>
<dbReference type="STRING" id="1801764.A2903_01525"/>
<dbReference type="PROSITE" id="PS51192">
    <property type="entry name" value="HELICASE_ATP_BIND_1"/>
    <property type="match status" value="1"/>
</dbReference>
<evidence type="ECO:0000256" key="6">
    <source>
        <dbReference type="PROSITE-ProRule" id="PRU00552"/>
    </source>
</evidence>
<evidence type="ECO:0000313" key="11">
    <source>
        <dbReference type="EMBL" id="OGI83121.1"/>
    </source>
</evidence>
<dbReference type="GO" id="GO:0005524">
    <property type="term" value="F:ATP binding"/>
    <property type="evidence" value="ECO:0007669"/>
    <property type="project" value="UniProtKB-KW"/>
</dbReference>
<dbReference type="SMART" id="SM00487">
    <property type="entry name" value="DEXDc"/>
    <property type="match status" value="1"/>
</dbReference>
<keyword evidence="2" id="KW-0378">Hydrolase</keyword>
<dbReference type="InterPro" id="IPR011545">
    <property type="entry name" value="DEAD/DEAH_box_helicase_dom"/>
</dbReference>
<dbReference type="InterPro" id="IPR050079">
    <property type="entry name" value="DEAD_box_RNA_helicase"/>
</dbReference>
<keyword evidence="4" id="KW-0067">ATP-binding</keyword>
<gene>
    <name evidence="11" type="ORF">A2903_01525</name>
</gene>
<dbReference type="Pfam" id="PF00271">
    <property type="entry name" value="Helicase_C"/>
    <property type="match status" value="1"/>
</dbReference>
<protein>
    <recommendedName>
        <fullName evidence="13">RNA helicase</fullName>
    </recommendedName>
</protein>
<dbReference type="AlphaFoldDB" id="A0A1F6WMK0"/>
<dbReference type="GO" id="GO:0003724">
    <property type="term" value="F:RNA helicase activity"/>
    <property type="evidence" value="ECO:0007669"/>
    <property type="project" value="InterPro"/>
</dbReference>
<dbReference type="InterPro" id="IPR027417">
    <property type="entry name" value="P-loop_NTPase"/>
</dbReference>
<feature type="domain" description="Helicase C-terminal" evidence="9">
    <location>
        <begin position="369"/>
        <end position="466"/>
    </location>
</feature>
<proteinExistence type="inferred from homology"/>
<evidence type="ECO:0000256" key="2">
    <source>
        <dbReference type="ARBA" id="ARBA00022801"/>
    </source>
</evidence>
<keyword evidence="3" id="KW-0347">Helicase</keyword>
<evidence type="ECO:0000256" key="5">
    <source>
        <dbReference type="ARBA" id="ARBA00038437"/>
    </source>
</evidence>
<evidence type="ECO:0000256" key="3">
    <source>
        <dbReference type="ARBA" id="ARBA00022806"/>
    </source>
</evidence>
<dbReference type="GO" id="GO:0003676">
    <property type="term" value="F:nucleic acid binding"/>
    <property type="evidence" value="ECO:0007669"/>
    <property type="project" value="InterPro"/>
</dbReference>
<dbReference type="InterPro" id="IPR001650">
    <property type="entry name" value="Helicase_C-like"/>
</dbReference>
<evidence type="ECO:0000313" key="12">
    <source>
        <dbReference type="Proteomes" id="UP000178184"/>
    </source>
</evidence>
<dbReference type="Proteomes" id="UP000178184">
    <property type="component" value="Unassembled WGS sequence"/>
</dbReference>
<evidence type="ECO:0000259" key="8">
    <source>
        <dbReference type="PROSITE" id="PS51192"/>
    </source>
</evidence>
<dbReference type="PROSITE" id="PS51195">
    <property type="entry name" value="Q_MOTIF"/>
    <property type="match status" value="1"/>
</dbReference>